<dbReference type="AlphaFoldDB" id="A0AAN7Q9G4"/>
<evidence type="ECO:0000313" key="1">
    <source>
        <dbReference type="EMBL" id="KAK4883925.1"/>
    </source>
</evidence>
<accession>A0AAN7Q9G4</accession>
<reference evidence="2" key="1">
    <citation type="submission" date="2023-01" db="EMBL/GenBank/DDBJ databases">
        <title>Key to firefly adult light organ development and bioluminescence: homeobox transcription factors regulate luciferase expression and transportation to peroxisome.</title>
        <authorList>
            <person name="Fu X."/>
        </authorList>
    </citation>
    <scope>NUCLEOTIDE SEQUENCE [LARGE SCALE GENOMIC DNA]</scope>
</reference>
<protein>
    <submittedName>
        <fullName evidence="1">Uncharacterized protein</fullName>
    </submittedName>
</protein>
<gene>
    <name evidence="1" type="ORF">RN001_000196</name>
</gene>
<comment type="caution">
    <text evidence="1">The sequence shown here is derived from an EMBL/GenBank/DDBJ whole genome shotgun (WGS) entry which is preliminary data.</text>
</comment>
<dbReference type="Proteomes" id="UP001353858">
    <property type="component" value="Unassembled WGS sequence"/>
</dbReference>
<keyword evidence="2" id="KW-1185">Reference proteome</keyword>
<dbReference type="EMBL" id="JARPUR010000001">
    <property type="protein sequence ID" value="KAK4883925.1"/>
    <property type="molecule type" value="Genomic_DNA"/>
</dbReference>
<organism evidence="1 2">
    <name type="scientific">Aquatica leii</name>
    <dbReference type="NCBI Taxonomy" id="1421715"/>
    <lineage>
        <taxon>Eukaryota</taxon>
        <taxon>Metazoa</taxon>
        <taxon>Ecdysozoa</taxon>
        <taxon>Arthropoda</taxon>
        <taxon>Hexapoda</taxon>
        <taxon>Insecta</taxon>
        <taxon>Pterygota</taxon>
        <taxon>Neoptera</taxon>
        <taxon>Endopterygota</taxon>
        <taxon>Coleoptera</taxon>
        <taxon>Polyphaga</taxon>
        <taxon>Elateriformia</taxon>
        <taxon>Elateroidea</taxon>
        <taxon>Lampyridae</taxon>
        <taxon>Luciolinae</taxon>
        <taxon>Aquatica</taxon>
    </lineage>
</organism>
<sequence>MSTVSEDKTETNQVGVIGADKVEDLNKMKMTKKAKSYNNCDTSDNFKDNGLKSKRFGQKSMNSGPNRCTNALIRRNNLSPRLSVDRQSNYNAWGRQNSSGSLKSYGFSKKDKDERMHLKDGVEDIENINTEIESSIVCDSDGSQEKTHMQQQGMCDVNEMNKVNHNINLYGIKDGQGSAAGCMSDAWDKPLSTHLRTEQEGILSVCVDSSKTLERPQQPASQSTEQEGILSVGVDSSKTLEQPQQPANQSNSPNIDKVMKATHVSEKTVLDGATPPVNTIIFENTNFKSAPSTRVRSEKSTKLDETGIEQAVISSFNKPMRNLLNKTKKFADSMQMQLSFTKEDNSDMKLDFFESELSHLTDDKVIKHSVGQDDTNSSFCASFCPDPNSLDPNAFGKGDGQDDVHEAYSTSPNQPTTNNTTNVCKVKPTQQVTGTSGQPVHFASTHQQHSGISPSIVGHPLSPPPMQPVLGAEVGLGQSPQPYTSNQHLGYQLNLGESTQYSMSAITLPPTVLFNLTQQIQAQTGLYGFFQIDQSQVLAVHNIRLIQISTV</sequence>
<evidence type="ECO:0000313" key="2">
    <source>
        <dbReference type="Proteomes" id="UP001353858"/>
    </source>
</evidence>
<proteinExistence type="predicted"/>
<name>A0AAN7Q9G4_9COLE</name>